<dbReference type="InterPro" id="IPR024752">
    <property type="entry name" value="Myb/SANT-like_dom"/>
</dbReference>
<proteinExistence type="predicted"/>
<reference evidence="3 4" key="1">
    <citation type="journal article" date="2021" name="Commun. Biol.">
        <title>The genome of Shorea leprosula (Dipterocarpaceae) highlights the ecological relevance of drought in aseasonal tropical rainforests.</title>
        <authorList>
            <person name="Ng K.K.S."/>
            <person name="Kobayashi M.J."/>
            <person name="Fawcett J.A."/>
            <person name="Hatakeyama M."/>
            <person name="Paape T."/>
            <person name="Ng C.H."/>
            <person name="Ang C.C."/>
            <person name="Tnah L.H."/>
            <person name="Lee C.T."/>
            <person name="Nishiyama T."/>
            <person name="Sese J."/>
            <person name="O'Brien M.J."/>
            <person name="Copetti D."/>
            <person name="Mohd Noor M.I."/>
            <person name="Ong R.C."/>
            <person name="Putra M."/>
            <person name="Sireger I.Z."/>
            <person name="Indrioko S."/>
            <person name="Kosugi Y."/>
            <person name="Izuno A."/>
            <person name="Isagi Y."/>
            <person name="Lee S.L."/>
            <person name="Shimizu K.K."/>
        </authorList>
    </citation>
    <scope>NUCLEOTIDE SEQUENCE [LARGE SCALE GENOMIC DNA]</scope>
    <source>
        <strain evidence="3">214</strain>
    </source>
</reference>
<dbReference type="PANTHER" id="PTHR46929">
    <property type="entry name" value="EXPRESSED PROTEIN"/>
    <property type="match status" value="1"/>
</dbReference>
<evidence type="ECO:0000313" key="4">
    <source>
        <dbReference type="Proteomes" id="UP001054252"/>
    </source>
</evidence>
<feature type="compositionally biased region" description="Pro residues" evidence="1">
    <location>
        <begin position="156"/>
        <end position="165"/>
    </location>
</feature>
<evidence type="ECO:0000256" key="1">
    <source>
        <dbReference type="SAM" id="MobiDB-lite"/>
    </source>
</evidence>
<dbReference type="AlphaFoldDB" id="A0AAV5MIT8"/>
<dbReference type="Proteomes" id="UP001054252">
    <property type="component" value="Unassembled WGS sequence"/>
</dbReference>
<evidence type="ECO:0000259" key="2">
    <source>
        <dbReference type="Pfam" id="PF12776"/>
    </source>
</evidence>
<dbReference type="Pfam" id="PF12776">
    <property type="entry name" value="Myb_DNA-bind_3"/>
    <property type="match status" value="1"/>
</dbReference>
<comment type="caution">
    <text evidence="3">The sequence shown here is derived from an EMBL/GenBank/DDBJ whole genome shotgun (WGS) entry which is preliminary data.</text>
</comment>
<protein>
    <recommendedName>
        <fullName evidence="2">Myb/SANT-like domain-containing protein</fullName>
    </recommendedName>
</protein>
<feature type="domain" description="Myb/SANT-like" evidence="2">
    <location>
        <begin position="2"/>
        <end position="100"/>
    </location>
</feature>
<dbReference type="PANTHER" id="PTHR46929:SF3">
    <property type="entry name" value="MYB_SANT-LIKE DOMAIN-CONTAINING PROTEIN"/>
    <property type="match status" value="1"/>
</dbReference>
<name>A0AAV5MIT8_9ROSI</name>
<accession>A0AAV5MIT8</accession>
<keyword evidence="4" id="KW-1185">Reference proteome</keyword>
<dbReference type="EMBL" id="BPVZ01000324">
    <property type="protein sequence ID" value="GKV49883.1"/>
    <property type="molecule type" value="Genomic_DNA"/>
</dbReference>
<gene>
    <name evidence="3" type="ORF">SLEP1_g56607</name>
</gene>
<organism evidence="3 4">
    <name type="scientific">Rubroshorea leprosula</name>
    <dbReference type="NCBI Taxonomy" id="152421"/>
    <lineage>
        <taxon>Eukaryota</taxon>
        <taxon>Viridiplantae</taxon>
        <taxon>Streptophyta</taxon>
        <taxon>Embryophyta</taxon>
        <taxon>Tracheophyta</taxon>
        <taxon>Spermatophyta</taxon>
        <taxon>Magnoliopsida</taxon>
        <taxon>eudicotyledons</taxon>
        <taxon>Gunneridae</taxon>
        <taxon>Pentapetalae</taxon>
        <taxon>rosids</taxon>
        <taxon>malvids</taxon>
        <taxon>Malvales</taxon>
        <taxon>Dipterocarpaceae</taxon>
        <taxon>Rubroshorea</taxon>
    </lineage>
</organism>
<sequence>MQWTKEMDNILAISLYDSLSQGLKTDKDWKPQAYQAAVDYLAKSLSVNVTKEQVKNKVRQWRKHFSIISEIKSHQSGFPWDEEKKMIVITADNMSAWKDYVQENGKANVYANRPIERWDDIVMLCGTDRATGEGAETFEDADEAMVGEDENDVEYPIPPAAPPTQPSTSSTIESHQKKRRKDPLVAIVGDIASSLKEYMNLKKKPSGQEIYEVVSTVLGLSQQEIFKAVQLLLNGDPEQFYLLKSLPDDKKYDWLAFLLSSVKNFSIDYGPLSVL</sequence>
<feature type="region of interest" description="Disordered" evidence="1">
    <location>
        <begin position="156"/>
        <end position="180"/>
    </location>
</feature>
<evidence type="ECO:0000313" key="3">
    <source>
        <dbReference type="EMBL" id="GKV49883.1"/>
    </source>
</evidence>